<proteinExistence type="predicted"/>
<evidence type="ECO:0000313" key="1">
    <source>
        <dbReference type="EMBL" id="QJR98165.1"/>
    </source>
</evidence>
<organism evidence="1">
    <name type="scientific">uncultured Alphaproteobacteria bacterium</name>
    <dbReference type="NCBI Taxonomy" id="91750"/>
    <lineage>
        <taxon>Bacteria</taxon>
        <taxon>Pseudomonadati</taxon>
        <taxon>Pseudomonadota</taxon>
        <taxon>Alphaproteobacteria</taxon>
        <taxon>environmental samples</taxon>
    </lineage>
</organism>
<accession>A0A6M4NQT7</accession>
<sequence>MNEEDIQNLINQALSCTVMSRIPLSGEQMDALQNLNEYCVNLALQMPEVAKKPLKVVYKSNEEFKIALMAFCLCQSLTNPRRKLRENKEFFEKNITIYHLPNNVKEIDFGEILPENVAEAINWEVLEDWKLYRDNESGGIKALVDEKTRLTGLETYRRGGDPLYEFARFHRKFTEKENKIAEESRIQAQNSFRNAVIQSVTSEVAKQQLLAGMNPMDIINTLLSQESDLQLPPSRSTMPQIINRNKK</sequence>
<name>A0A6M4NQT7_9PROT</name>
<dbReference type="AlphaFoldDB" id="A0A6M4NQT7"/>
<dbReference type="EMBL" id="MN990729">
    <property type="protein sequence ID" value="QJR98165.1"/>
    <property type="molecule type" value="Genomic_DNA"/>
</dbReference>
<gene>
    <name evidence="1" type="ORF">PlAlph_1690</name>
</gene>
<reference evidence="1" key="1">
    <citation type="submission" date="2020-01" db="EMBL/GenBank/DDBJ databases">
        <title>Gastrointestinal microbiota of LL stock colony Peromyscus leucopus.</title>
        <authorList>
            <person name="Milovic A."/>
            <person name="Bassam K."/>
            <person name="Keay E."/>
            <person name="Barbour A.G."/>
        </authorList>
    </citation>
    <scope>NUCLEOTIDE SEQUENCE</scope>
    <source>
        <strain evidence="1">LL90</strain>
    </source>
</reference>
<protein>
    <submittedName>
        <fullName evidence="1">Uncharacterized protein</fullName>
    </submittedName>
</protein>